<keyword evidence="1" id="KW-0805">Transcription regulation</keyword>
<dbReference type="Pfam" id="PF16859">
    <property type="entry name" value="TetR_C_11"/>
    <property type="match status" value="1"/>
</dbReference>
<organism evidence="7 8">
    <name type="scientific">Henriciella pelagia</name>
    <dbReference type="NCBI Taxonomy" id="1977912"/>
    <lineage>
        <taxon>Bacteria</taxon>
        <taxon>Pseudomonadati</taxon>
        <taxon>Pseudomonadota</taxon>
        <taxon>Alphaproteobacteria</taxon>
        <taxon>Hyphomonadales</taxon>
        <taxon>Hyphomonadaceae</taxon>
        <taxon>Henriciella</taxon>
    </lineage>
</organism>
<keyword evidence="8" id="KW-1185">Reference proteome</keyword>
<dbReference type="SUPFAM" id="SSF48498">
    <property type="entry name" value="Tetracyclin repressor-like, C-terminal domain"/>
    <property type="match status" value="1"/>
</dbReference>
<evidence type="ECO:0000313" key="8">
    <source>
        <dbReference type="Proteomes" id="UP000628854"/>
    </source>
</evidence>
<proteinExistence type="predicted"/>
<dbReference type="InterPro" id="IPR050109">
    <property type="entry name" value="HTH-type_TetR-like_transc_reg"/>
</dbReference>
<dbReference type="PROSITE" id="PS50977">
    <property type="entry name" value="HTH_TETR_2"/>
    <property type="match status" value="1"/>
</dbReference>
<dbReference type="Pfam" id="PF00440">
    <property type="entry name" value="TetR_N"/>
    <property type="match status" value="1"/>
</dbReference>
<gene>
    <name evidence="7" type="ORF">GCM10011503_19510</name>
</gene>
<dbReference type="SUPFAM" id="SSF46689">
    <property type="entry name" value="Homeodomain-like"/>
    <property type="match status" value="1"/>
</dbReference>
<evidence type="ECO:0000259" key="6">
    <source>
        <dbReference type="PROSITE" id="PS50977"/>
    </source>
</evidence>
<feature type="DNA-binding region" description="H-T-H motif" evidence="4">
    <location>
        <begin position="47"/>
        <end position="66"/>
    </location>
</feature>
<keyword evidence="2 4" id="KW-0238">DNA-binding</keyword>
<feature type="domain" description="HTH tetR-type" evidence="6">
    <location>
        <begin position="24"/>
        <end position="84"/>
    </location>
</feature>
<keyword evidence="3" id="KW-0804">Transcription</keyword>
<feature type="region of interest" description="Disordered" evidence="5">
    <location>
        <begin position="1"/>
        <end position="27"/>
    </location>
</feature>
<feature type="compositionally biased region" description="Basic residues" evidence="5">
    <location>
        <begin position="8"/>
        <end position="20"/>
    </location>
</feature>
<evidence type="ECO:0000256" key="4">
    <source>
        <dbReference type="PROSITE-ProRule" id="PRU00335"/>
    </source>
</evidence>
<name>A0ABQ1JKQ6_9PROT</name>
<accession>A0ABQ1JKQ6</accession>
<sequence>MAESETKPKKKKTPRRRQGPRRSEASRAAILEATREELASSGWRKLSVDGIARTAHASKQTIYRWWPATGNMCMEAATALLQPASPGSTDPVERIASLLMPFETATRTGNGHAVLRGAMMAAADEKEAGETWRGWLKANVRAPLRLILAELAAKHKVRRDYDLDEAVNLLMAPAWHNLLIMRAPLKPGFSTEQAQRLLKLLQA</sequence>
<dbReference type="InterPro" id="IPR009057">
    <property type="entry name" value="Homeodomain-like_sf"/>
</dbReference>
<dbReference type="InterPro" id="IPR001647">
    <property type="entry name" value="HTH_TetR"/>
</dbReference>
<evidence type="ECO:0000313" key="7">
    <source>
        <dbReference type="EMBL" id="GGB70942.1"/>
    </source>
</evidence>
<dbReference type="Proteomes" id="UP000628854">
    <property type="component" value="Unassembled WGS sequence"/>
</dbReference>
<reference evidence="8" key="1">
    <citation type="journal article" date="2019" name="Int. J. Syst. Evol. Microbiol.">
        <title>The Global Catalogue of Microorganisms (GCM) 10K type strain sequencing project: providing services to taxonomists for standard genome sequencing and annotation.</title>
        <authorList>
            <consortium name="The Broad Institute Genomics Platform"/>
            <consortium name="The Broad Institute Genome Sequencing Center for Infectious Disease"/>
            <person name="Wu L."/>
            <person name="Ma J."/>
        </authorList>
    </citation>
    <scope>NUCLEOTIDE SEQUENCE [LARGE SCALE GENOMIC DNA]</scope>
    <source>
        <strain evidence="8">CGMCC 1.15928</strain>
    </source>
</reference>
<protein>
    <submittedName>
        <fullName evidence="7">TetR family transcriptional regulator</fullName>
    </submittedName>
</protein>
<evidence type="ECO:0000256" key="5">
    <source>
        <dbReference type="SAM" id="MobiDB-lite"/>
    </source>
</evidence>
<comment type="caution">
    <text evidence="7">The sequence shown here is derived from an EMBL/GenBank/DDBJ whole genome shotgun (WGS) entry which is preliminary data.</text>
</comment>
<dbReference type="EMBL" id="BMKF01000002">
    <property type="protein sequence ID" value="GGB70942.1"/>
    <property type="molecule type" value="Genomic_DNA"/>
</dbReference>
<dbReference type="PANTHER" id="PTHR30055:SF148">
    <property type="entry name" value="TETR-FAMILY TRANSCRIPTIONAL REGULATOR"/>
    <property type="match status" value="1"/>
</dbReference>
<evidence type="ECO:0000256" key="2">
    <source>
        <dbReference type="ARBA" id="ARBA00023125"/>
    </source>
</evidence>
<dbReference type="Gene3D" id="1.10.357.10">
    <property type="entry name" value="Tetracycline Repressor, domain 2"/>
    <property type="match status" value="1"/>
</dbReference>
<dbReference type="Gene3D" id="1.10.10.60">
    <property type="entry name" value="Homeodomain-like"/>
    <property type="match status" value="1"/>
</dbReference>
<evidence type="ECO:0000256" key="1">
    <source>
        <dbReference type="ARBA" id="ARBA00023015"/>
    </source>
</evidence>
<dbReference type="PANTHER" id="PTHR30055">
    <property type="entry name" value="HTH-TYPE TRANSCRIPTIONAL REGULATOR RUTR"/>
    <property type="match status" value="1"/>
</dbReference>
<dbReference type="InterPro" id="IPR011075">
    <property type="entry name" value="TetR_C"/>
</dbReference>
<evidence type="ECO:0000256" key="3">
    <source>
        <dbReference type="ARBA" id="ARBA00023163"/>
    </source>
</evidence>
<dbReference type="RefSeq" id="WP_233123971.1">
    <property type="nucleotide sequence ID" value="NZ_BMKF01000002.1"/>
</dbReference>
<dbReference type="InterPro" id="IPR036271">
    <property type="entry name" value="Tet_transcr_reg_TetR-rel_C_sf"/>
</dbReference>